<dbReference type="GO" id="GO:0016853">
    <property type="term" value="F:isomerase activity"/>
    <property type="evidence" value="ECO:0007669"/>
    <property type="project" value="UniProtKB-KW"/>
</dbReference>
<dbReference type="Gene3D" id="3.20.20.150">
    <property type="entry name" value="Divalent-metal-dependent TIM barrel enzymes"/>
    <property type="match status" value="1"/>
</dbReference>
<sequence length="271" mass="30089">MKLSISIVWEASDSAPFLLRGPYITSIKKAAALGYEAVEIHVRDPRELDVDQILKACREEGVAVSTLGTGLGYVVDKLSLTHPEPKIREQAVNRLLQHIEVASYLGAGVIIGSLRGSITDRQEAKKYERYAEEGLVFCLERAKKLGVTLFLEAINRYETNFINTAAEALGFLARFAPDLSPYFKLHLDTFHMNIEEADPLQSIKMAGENLGHIHFADSNRLYPGGGHIDFKKIITALKDIGYQGYIALECLPCPSPEEAAIRGLRYVRSLL</sequence>
<name>A0A1W1VIX4_9FIRM</name>
<protein>
    <submittedName>
        <fullName evidence="2">Sugar phosphate isomerase/epimerase</fullName>
    </submittedName>
</protein>
<dbReference type="AlphaFoldDB" id="A0A1W1VIX4"/>
<keyword evidence="2" id="KW-0413">Isomerase</keyword>
<evidence type="ECO:0000313" key="2">
    <source>
        <dbReference type="EMBL" id="SMB93327.1"/>
    </source>
</evidence>
<dbReference type="InterPro" id="IPR036237">
    <property type="entry name" value="Xyl_isomerase-like_sf"/>
</dbReference>
<evidence type="ECO:0000259" key="1">
    <source>
        <dbReference type="Pfam" id="PF01261"/>
    </source>
</evidence>
<dbReference type="PANTHER" id="PTHR12110">
    <property type="entry name" value="HYDROXYPYRUVATE ISOMERASE"/>
    <property type="match status" value="1"/>
</dbReference>
<dbReference type="InterPro" id="IPR050312">
    <property type="entry name" value="IolE/XylAMocC-like"/>
</dbReference>
<dbReference type="PANTHER" id="PTHR12110:SF41">
    <property type="entry name" value="INOSOSE DEHYDRATASE"/>
    <property type="match status" value="1"/>
</dbReference>
<feature type="domain" description="Xylose isomerase-like TIM barrel" evidence="1">
    <location>
        <begin position="27"/>
        <end position="269"/>
    </location>
</feature>
<accession>A0A1W1VIX4</accession>
<dbReference type="EMBL" id="LT838272">
    <property type="protein sequence ID" value="SMB93327.1"/>
    <property type="molecule type" value="Genomic_DNA"/>
</dbReference>
<dbReference type="Pfam" id="PF01261">
    <property type="entry name" value="AP_endonuc_2"/>
    <property type="match status" value="1"/>
</dbReference>
<organism evidence="2 3">
    <name type="scientific">Thermanaeromonas toyohensis ToBE</name>
    <dbReference type="NCBI Taxonomy" id="698762"/>
    <lineage>
        <taxon>Bacteria</taxon>
        <taxon>Bacillati</taxon>
        <taxon>Bacillota</taxon>
        <taxon>Clostridia</taxon>
        <taxon>Neomoorellales</taxon>
        <taxon>Neomoorellaceae</taxon>
        <taxon>Thermanaeromonas</taxon>
    </lineage>
</organism>
<dbReference type="SUPFAM" id="SSF51658">
    <property type="entry name" value="Xylose isomerase-like"/>
    <property type="match status" value="1"/>
</dbReference>
<gene>
    <name evidence="2" type="ORF">SAMN00808754_0838</name>
</gene>
<dbReference type="Proteomes" id="UP000192569">
    <property type="component" value="Chromosome I"/>
</dbReference>
<dbReference type="OrthoDB" id="9786584at2"/>
<proteinExistence type="predicted"/>
<dbReference type="STRING" id="698762.SAMN00808754_0838"/>
<keyword evidence="3" id="KW-1185">Reference proteome</keyword>
<dbReference type="RefSeq" id="WP_084664326.1">
    <property type="nucleotide sequence ID" value="NZ_LT838272.1"/>
</dbReference>
<dbReference type="InterPro" id="IPR013022">
    <property type="entry name" value="Xyl_isomerase-like_TIM-brl"/>
</dbReference>
<evidence type="ECO:0000313" key="3">
    <source>
        <dbReference type="Proteomes" id="UP000192569"/>
    </source>
</evidence>
<reference evidence="2 3" key="1">
    <citation type="submission" date="2017-04" db="EMBL/GenBank/DDBJ databases">
        <authorList>
            <person name="Afonso C.L."/>
            <person name="Miller P.J."/>
            <person name="Scott M.A."/>
            <person name="Spackman E."/>
            <person name="Goraichik I."/>
            <person name="Dimitrov K.M."/>
            <person name="Suarez D.L."/>
            <person name="Swayne D.E."/>
        </authorList>
    </citation>
    <scope>NUCLEOTIDE SEQUENCE [LARGE SCALE GENOMIC DNA]</scope>
    <source>
        <strain evidence="2 3">ToBE</strain>
    </source>
</reference>